<dbReference type="EMBL" id="BSDZ01000008">
    <property type="protein sequence ID" value="GLI60385.1"/>
    <property type="molecule type" value="Genomic_DNA"/>
</dbReference>
<dbReference type="Gene3D" id="3.75.10.10">
    <property type="entry name" value="L-arginine/glycine Amidinotransferase, Chain A"/>
    <property type="match status" value="1"/>
</dbReference>
<feature type="region of interest" description="Disordered" evidence="2">
    <location>
        <begin position="211"/>
        <end position="241"/>
    </location>
</feature>
<reference evidence="3 4" key="1">
    <citation type="journal article" date="2023" name="IScience">
        <title>Expanded male sex-determining region conserved during the evolution of homothallism in the green alga Volvox.</title>
        <authorList>
            <person name="Yamamoto K."/>
            <person name="Matsuzaki R."/>
            <person name="Mahakham W."/>
            <person name="Heman W."/>
            <person name="Sekimoto H."/>
            <person name="Kawachi M."/>
            <person name="Minakuchi Y."/>
            <person name="Toyoda A."/>
            <person name="Nozaki H."/>
        </authorList>
    </citation>
    <scope>NUCLEOTIDE SEQUENCE [LARGE SCALE GENOMIC DNA]</scope>
    <source>
        <strain evidence="3 4">NIES-4468</strain>
    </source>
</reference>
<protein>
    <recommendedName>
        <fullName evidence="5">Agmatine deiminase</fullName>
    </recommendedName>
</protein>
<evidence type="ECO:0000256" key="2">
    <source>
        <dbReference type="SAM" id="MobiDB-lite"/>
    </source>
</evidence>
<accession>A0ABQ5RS30</accession>
<sequence>MKFLPILPQGAGPKLWRSVLSNPCPCFVRHRRHLSFRFVDFPNDLGLLSLSIFYYSILLVICSRRQGRPLIQNPLRSSASPHFFSLTLGCSSVTETAFSHLPLRLLSSSTPGAMVSFSPSYGSDSKTSNVTRRLATSFIPHHHRLTQISSWPIVRGSFHVAAAATVSAPLIVSAFTTGRSLPYGLFSITERGGSSSTGPYTPVRSYNRNYSRSYSRSGSSSSIPSEAVPPQPTWSPPVPRELHAAPTPRELGFRMPGEYERHVGTWMAFPYDPYLWRDEARPAQQQQTAVARAISRFEPVWMLADPKVYSVARGYFREVSGVEVIPMPTNDVWVRDWGPTCLVRDDSSTGDREVAAMHFDFDCYGSPAKMAHGLPPLLPDWSRDRAAGRSLPQLAGMRSFECPLHLEGGAVHSDGDGTIMITRESVLHWSRNPELNQQQVEELLREYLGAERVIWLWKGMVGDEQGTNGHVDNVAAFAAPGTVLLAWSDDPADPHLGQVCQRNLEAIEEQADARGRTIRVIKVPCPNPPLVVTPGDVNNLAAAAQAAGYNTCQPAGRRLPASYINSYIVNGGMVVPQFGGQNSRSDEDALIALAAAFPDRKVVGVYTRELLLGGGNIHCLTQNLPAAVKRMQQ</sequence>
<dbReference type="SUPFAM" id="SSF55909">
    <property type="entry name" value="Pentein"/>
    <property type="match status" value="1"/>
</dbReference>
<comment type="caution">
    <text evidence="3">The sequence shown here is derived from an EMBL/GenBank/DDBJ whole genome shotgun (WGS) entry which is preliminary data.</text>
</comment>
<evidence type="ECO:0000313" key="4">
    <source>
        <dbReference type="Proteomes" id="UP001165090"/>
    </source>
</evidence>
<evidence type="ECO:0000313" key="3">
    <source>
        <dbReference type="EMBL" id="GLI60385.1"/>
    </source>
</evidence>
<keyword evidence="4" id="KW-1185">Reference proteome</keyword>
<keyword evidence="1" id="KW-0378">Hydrolase</keyword>
<dbReference type="Proteomes" id="UP001165090">
    <property type="component" value="Unassembled WGS sequence"/>
</dbReference>
<dbReference type="PANTHER" id="PTHR31377">
    <property type="entry name" value="AGMATINE DEIMINASE-RELATED"/>
    <property type="match status" value="1"/>
</dbReference>
<name>A0ABQ5RS30_9CHLO</name>
<dbReference type="Pfam" id="PF04371">
    <property type="entry name" value="PAD_porph"/>
    <property type="match status" value="1"/>
</dbReference>
<organism evidence="3 4">
    <name type="scientific">Volvox africanus</name>
    <dbReference type="NCBI Taxonomy" id="51714"/>
    <lineage>
        <taxon>Eukaryota</taxon>
        <taxon>Viridiplantae</taxon>
        <taxon>Chlorophyta</taxon>
        <taxon>core chlorophytes</taxon>
        <taxon>Chlorophyceae</taxon>
        <taxon>CS clade</taxon>
        <taxon>Chlamydomonadales</taxon>
        <taxon>Volvocaceae</taxon>
        <taxon>Volvox</taxon>
    </lineage>
</organism>
<evidence type="ECO:0000256" key="1">
    <source>
        <dbReference type="ARBA" id="ARBA00022801"/>
    </source>
</evidence>
<gene>
    <name evidence="3" type="ORF">VaNZ11_002394</name>
</gene>
<feature type="compositionally biased region" description="Pro residues" evidence="2">
    <location>
        <begin position="227"/>
        <end position="239"/>
    </location>
</feature>
<proteinExistence type="predicted"/>
<dbReference type="InterPro" id="IPR007466">
    <property type="entry name" value="Peptidyl-Arg-deiminase_porph"/>
</dbReference>
<evidence type="ECO:0008006" key="5">
    <source>
        <dbReference type="Google" id="ProtNLM"/>
    </source>
</evidence>
<dbReference type="PANTHER" id="PTHR31377:SF0">
    <property type="entry name" value="AGMATINE DEIMINASE-RELATED"/>
    <property type="match status" value="1"/>
</dbReference>
<feature type="compositionally biased region" description="Low complexity" evidence="2">
    <location>
        <begin position="211"/>
        <end position="222"/>
    </location>
</feature>